<keyword evidence="4 9" id="KW-0479">Metal-binding</keyword>
<organism evidence="15 16">
    <name type="scientific">Toxocara canis</name>
    <name type="common">Canine roundworm</name>
    <dbReference type="NCBI Taxonomy" id="6265"/>
    <lineage>
        <taxon>Eukaryota</taxon>
        <taxon>Metazoa</taxon>
        <taxon>Ecdysozoa</taxon>
        <taxon>Nematoda</taxon>
        <taxon>Chromadorea</taxon>
        <taxon>Rhabditida</taxon>
        <taxon>Spirurina</taxon>
        <taxon>Ascaridomorpha</taxon>
        <taxon>Ascaridoidea</taxon>
        <taxon>Toxocaridae</taxon>
        <taxon>Toxocara</taxon>
    </lineage>
</organism>
<evidence type="ECO:0000256" key="7">
    <source>
        <dbReference type="ARBA" id="ARBA00023049"/>
    </source>
</evidence>
<comment type="similarity">
    <text evidence="1">Belongs to the peptidase M1 family.</text>
</comment>
<dbReference type="GO" id="GO:0005737">
    <property type="term" value="C:cytoplasm"/>
    <property type="evidence" value="ECO:0007669"/>
    <property type="project" value="TreeGrafter"/>
</dbReference>
<dbReference type="FunFam" id="1.10.390.10:FF:000013">
    <property type="entry name" value="Aminopeptidase N"/>
    <property type="match status" value="1"/>
</dbReference>
<dbReference type="Gene3D" id="2.60.40.1910">
    <property type="match status" value="1"/>
</dbReference>
<evidence type="ECO:0000259" key="12">
    <source>
        <dbReference type="Pfam" id="PF01433"/>
    </source>
</evidence>
<feature type="binding site" evidence="9">
    <location>
        <position position="384"/>
    </location>
    <ligand>
        <name>Zn(2+)</name>
        <dbReference type="ChEBI" id="CHEBI:29105"/>
        <note>catalytic</note>
    </ligand>
</feature>
<evidence type="ECO:0000256" key="1">
    <source>
        <dbReference type="ARBA" id="ARBA00010136"/>
    </source>
</evidence>
<feature type="signal peptide" evidence="11">
    <location>
        <begin position="1"/>
        <end position="18"/>
    </location>
</feature>
<evidence type="ECO:0000313" key="15">
    <source>
        <dbReference type="EMBL" id="KHN76530.1"/>
    </source>
</evidence>
<dbReference type="GO" id="GO:0042277">
    <property type="term" value="F:peptide binding"/>
    <property type="evidence" value="ECO:0007669"/>
    <property type="project" value="TreeGrafter"/>
</dbReference>
<sequence>MRTAALLLLFLCFSCVYADQFQRNQYASEESVSIADSFLPGSTGERARRIPPYIEPLEYYVRVKPYFPNDVAPATKENNMTFDGLSTFIFRAKEPRMNITLHSLLLNYTKVTFMDAEGSVINESPRYTFNEELNHIIIHLNKPLETNTVYMLQFVYTGGIHDYQATGLYYSSFTDVEGIQHFMLATHLQPARARWVFPCLDEPAYKAVFHITLIYPKGFVALANTMERTPVQVKSLEQWDVIQFPPSLKMSTYILAFAIGPFVKKQVTNEDGTLIRIWGWTGQEEYLEWAAHISAKCMHVLANYTDFPYPYIKSDQLGMPEFVAGAMENYGLIIYKYQYITFSPKLHSTKVKEMASETICHELSHQWFGDTVTMAWWDDLFLNEGMATFFETFSQKLALPEQVDFLDGKFLTSTFQAALTADANVTYSHPLFDINGPFFDDITYKKGGSMLNMINSVLGSEVFQRAIRDFIKTYQFSNAKYEQLFQKFTEAASSTIKDWCGRPMNVSRFLEPWFLQQSFPLVTMTNNQPMADSVLSQEPYNSIASLPPNNTYKYEWPIPLFWKDYRSHYLAKQINLDWLIPSYDQCPAITERLSAGNRAIHWNLGNADSRSFVRIQYDDIGYARLLQHLKARRDLDFTTADKVTLIGDHAEFAARNDQDGLPFSYKKVLELITTILPKYPHYATFRMAQDVIDKMERLFMDGPDYPLFQEGIRKWLEENYNLLGYTATGNWDNDMARYLMLPYAVRYDIGTSAQNASRLFQQFLVDCAQTTTLIDDCSNVHPDVRIPVYCAGVRRGSQTDFDKLLSLYDHQEKYGYYYYHEYYAMLQGLSCTPRRDDIMKVIPRALKVFRMPPSKKYFVPTLFFIVAFPEGSQWMAEYLEAHSAEVMNSVNFDEYLDAMTSTWFSQRRLDQFAKLQATLAATANVGQKHTLQKYYNKTSMQVVWWKKHFPDISRIFYDNFNVGPFDVEYWLDRLPQGYLKPTHYNIKIRPYFPGSAKYPWYKNLTVEGTVDIGFTVLKTPTELKLNAHRMVIEAADIILTRHPDNTSYQFSSIQKDFDSAFLIIPLATNINMEVGSNWTLSIKYTGFIYGEPTNGVYLNTNFFEFNGKMTYIFSTFFEKGPSARSLVPCFDEPSYKATWQLSVDHPADMIALANMPDEGFTVGKDGWATTFFPPTPPMSSYLFAIAVGHFASFQTVSKTGVLVRAWAWTGMEKYAELGVNAVAGTVDFMATYFDMPYTLPKLDAVALPQYNTLRAAMEHWGVMHFQYEIELADPQYATGWSYLLVASVCAHEVVHQWFGDLVTTEFFNRMFLNEAMAQYWETYGMEYAFPEQKNIYKFERFRRGLSGFSIDSSPETSKPVVPNYPKFSTGIIYNKGATLLHMLSNTLSPEILQLGLQTYLKRYQFSNTVDAYLWAELTQAAATKNLVDWNGKALDVRLLMDPWIYQATYPVLKVTCDDTSSVTYSQEPFIIDAETQLGPSNYSYRWPIPVFSQTAKGIEFHYFTGLDGGNAFWKRPLDGWQVENAGFAGFFRVWYDQATWNEIYQQLKQNPLVFDVLTRAQFVSDAVALRERGSLDWARVLDIALILQNEQELAPWYAFVSTMNRLINTFDSTESNIEWKLFQAFAQKILRKPYETIGWRKTGDWTYDTLSYYITDWACTVDLGGCRYTAAETMRTFAKHCQRSKSGTGLCNAVPPDVRHAQYCWGTYMNADENNVVGTMYRWFEINSKYFERDTDKLLEGQACTRNQARFTQLITDTLSGQFPAKMLTYLGKHDETGQRLWQYFEQNWREVSVGAPSMLDYMNAAMTKWKTQSDVDQANNFLNGVNAQHLSDDDKQAIRTAVNTARERVEWITNNKPAIVSWLKGNVQAFY</sequence>
<dbReference type="MEROPS" id="M01.A21"/>
<feature type="domain" description="ERAP1-like C-terminal" evidence="13">
    <location>
        <begin position="602"/>
        <end position="919"/>
    </location>
</feature>
<dbReference type="InterPro" id="IPR014782">
    <property type="entry name" value="Peptidase_M1_dom"/>
</dbReference>
<dbReference type="OrthoDB" id="5868348at2759"/>
<reference evidence="15 16" key="1">
    <citation type="submission" date="2014-11" db="EMBL/GenBank/DDBJ databases">
        <title>Genetic blueprint of the zoonotic pathogen Toxocara canis.</title>
        <authorList>
            <person name="Zhu X.-Q."/>
            <person name="Korhonen P.K."/>
            <person name="Cai H."/>
            <person name="Young N.D."/>
            <person name="Nejsum P."/>
            <person name="von Samson-Himmelstjerna G."/>
            <person name="Boag P.R."/>
            <person name="Tan P."/>
            <person name="Li Q."/>
            <person name="Min J."/>
            <person name="Yang Y."/>
            <person name="Wang X."/>
            <person name="Fang X."/>
            <person name="Hall R.S."/>
            <person name="Hofmann A."/>
            <person name="Sternberg P.W."/>
            <person name="Jex A.R."/>
            <person name="Gasser R.B."/>
        </authorList>
    </citation>
    <scope>NUCLEOTIDE SEQUENCE [LARGE SCALE GENOMIC DNA]</scope>
    <source>
        <strain evidence="15">PN_DK_2014</strain>
    </source>
</reference>
<dbReference type="CDD" id="cd09601">
    <property type="entry name" value="M1_APN-Q_like"/>
    <property type="match status" value="2"/>
</dbReference>
<dbReference type="InterPro" id="IPR050344">
    <property type="entry name" value="Peptidase_M1_aminopeptidases"/>
</dbReference>
<evidence type="ECO:0000256" key="2">
    <source>
        <dbReference type="ARBA" id="ARBA00022438"/>
    </source>
</evidence>
<dbReference type="InterPro" id="IPR042097">
    <property type="entry name" value="Aminopeptidase_N-like_N_sf"/>
</dbReference>
<keyword evidence="6 9" id="KW-0862">Zinc</keyword>
<comment type="caution">
    <text evidence="15">The sequence shown here is derived from an EMBL/GenBank/DDBJ whole genome shotgun (WGS) entry which is preliminary data.</text>
</comment>
<evidence type="ECO:0000259" key="14">
    <source>
        <dbReference type="Pfam" id="PF17900"/>
    </source>
</evidence>
<evidence type="ECO:0000313" key="16">
    <source>
        <dbReference type="Proteomes" id="UP000031036"/>
    </source>
</evidence>
<evidence type="ECO:0000256" key="4">
    <source>
        <dbReference type="ARBA" id="ARBA00022723"/>
    </source>
</evidence>
<keyword evidence="7" id="KW-0482">Metalloprotease</keyword>
<dbReference type="Gene3D" id="1.10.390.10">
    <property type="entry name" value="Neutral Protease Domain 2"/>
    <property type="match status" value="2"/>
</dbReference>
<keyword evidence="16" id="KW-1185">Reference proteome</keyword>
<feature type="active site" description="Proton acceptor" evidence="8">
    <location>
        <position position="362"/>
    </location>
</feature>
<accession>A0A0B2V6C4</accession>
<dbReference type="InterPro" id="IPR001930">
    <property type="entry name" value="Peptidase_M1"/>
</dbReference>
<dbReference type="Pfam" id="PF01433">
    <property type="entry name" value="Peptidase_M1"/>
    <property type="match status" value="2"/>
</dbReference>
<dbReference type="PRINTS" id="PR00756">
    <property type="entry name" value="ALADIPTASE"/>
</dbReference>
<dbReference type="Proteomes" id="UP000031036">
    <property type="component" value="Unassembled WGS sequence"/>
</dbReference>
<dbReference type="InterPro" id="IPR027268">
    <property type="entry name" value="Peptidase_M4/M1_CTD_sf"/>
</dbReference>
<evidence type="ECO:0000256" key="11">
    <source>
        <dbReference type="SAM" id="SignalP"/>
    </source>
</evidence>
<feature type="domain" description="Aminopeptidase N-like N-terminal" evidence="14">
    <location>
        <begin position="980"/>
        <end position="1182"/>
    </location>
</feature>
<dbReference type="GO" id="GO:0005615">
    <property type="term" value="C:extracellular space"/>
    <property type="evidence" value="ECO:0007669"/>
    <property type="project" value="TreeGrafter"/>
</dbReference>
<dbReference type="PANTHER" id="PTHR11533">
    <property type="entry name" value="PROTEASE M1 ZINC METALLOPROTEASE"/>
    <property type="match status" value="1"/>
</dbReference>
<dbReference type="InterPro" id="IPR045357">
    <property type="entry name" value="Aminopeptidase_N-like_N"/>
</dbReference>
<keyword evidence="3" id="KW-0645">Protease</keyword>
<dbReference type="OMA" id="SWTQQGG"/>
<evidence type="ECO:0000256" key="5">
    <source>
        <dbReference type="ARBA" id="ARBA00022801"/>
    </source>
</evidence>
<evidence type="ECO:0000256" key="8">
    <source>
        <dbReference type="PIRSR" id="PIRSR634016-1"/>
    </source>
</evidence>
<feature type="site" description="Transition state stabilizer" evidence="10">
    <location>
        <position position="444"/>
    </location>
</feature>
<keyword evidence="5" id="KW-0378">Hydrolase</keyword>
<feature type="chain" id="PRO_5002077982" evidence="11">
    <location>
        <begin position="19"/>
        <end position="1872"/>
    </location>
</feature>
<proteinExistence type="inferred from homology"/>
<dbReference type="SUPFAM" id="SSF55486">
    <property type="entry name" value="Metalloproteases ('zincins'), catalytic domain"/>
    <property type="match status" value="2"/>
</dbReference>
<feature type="binding site" evidence="9">
    <location>
        <position position="361"/>
    </location>
    <ligand>
        <name>Zn(2+)</name>
        <dbReference type="ChEBI" id="CHEBI:29105"/>
        <note>catalytic</note>
    </ligand>
</feature>
<dbReference type="GO" id="GO:0070006">
    <property type="term" value="F:metalloaminopeptidase activity"/>
    <property type="evidence" value="ECO:0007669"/>
    <property type="project" value="TreeGrafter"/>
</dbReference>
<dbReference type="GO" id="GO:0043171">
    <property type="term" value="P:peptide catabolic process"/>
    <property type="evidence" value="ECO:0007669"/>
    <property type="project" value="TreeGrafter"/>
</dbReference>
<evidence type="ECO:0000256" key="3">
    <source>
        <dbReference type="ARBA" id="ARBA00022670"/>
    </source>
</evidence>
<evidence type="ECO:0000256" key="6">
    <source>
        <dbReference type="ARBA" id="ARBA00022833"/>
    </source>
</evidence>
<dbReference type="STRING" id="6265.A0A0B2V6C4"/>
<feature type="domain" description="Aminopeptidase N-like N-terminal" evidence="14">
    <location>
        <begin position="56"/>
        <end position="254"/>
    </location>
</feature>
<dbReference type="GO" id="GO:0006508">
    <property type="term" value="P:proteolysis"/>
    <property type="evidence" value="ECO:0007669"/>
    <property type="project" value="UniProtKB-KW"/>
</dbReference>
<evidence type="ECO:0000256" key="9">
    <source>
        <dbReference type="PIRSR" id="PIRSR634016-3"/>
    </source>
</evidence>
<dbReference type="InterPro" id="IPR024571">
    <property type="entry name" value="ERAP1-like_C_dom"/>
</dbReference>
<dbReference type="SUPFAM" id="SSF63737">
    <property type="entry name" value="Leukotriene A4 hydrolase N-terminal domain"/>
    <property type="match status" value="2"/>
</dbReference>
<keyword evidence="2 15" id="KW-0031">Aminopeptidase</keyword>
<evidence type="ECO:0000256" key="10">
    <source>
        <dbReference type="PIRSR" id="PIRSR634016-4"/>
    </source>
</evidence>
<dbReference type="PANTHER" id="PTHR11533:SF293">
    <property type="entry name" value="AMINOPEPTIDASE-2-RELATED"/>
    <property type="match status" value="1"/>
</dbReference>
<dbReference type="Gene3D" id="2.60.40.1730">
    <property type="entry name" value="tricorn interacting facor f3 domain"/>
    <property type="match status" value="2"/>
</dbReference>
<comment type="cofactor">
    <cofactor evidence="9">
        <name>Zn(2+)</name>
        <dbReference type="ChEBI" id="CHEBI:29105"/>
    </cofactor>
    <text evidence="9">Binds 1 zinc ion per subunit.</text>
</comment>
<evidence type="ECO:0000259" key="13">
    <source>
        <dbReference type="Pfam" id="PF11838"/>
    </source>
</evidence>
<feature type="binding site" evidence="9">
    <location>
        <position position="365"/>
    </location>
    <ligand>
        <name>Zn(2+)</name>
        <dbReference type="ChEBI" id="CHEBI:29105"/>
        <note>catalytic</note>
    </ligand>
</feature>
<keyword evidence="11" id="KW-0732">Signal</keyword>
<dbReference type="GO" id="GO:0008270">
    <property type="term" value="F:zinc ion binding"/>
    <property type="evidence" value="ECO:0007669"/>
    <property type="project" value="InterPro"/>
</dbReference>
<dbReference type="Pfam" id="PF11838">
    <property type="entry name" value="ERAP1_C"/>
    <property type="match status" value="2"/>
</dbReference>
<dbReference type="GO" id="GO:0016020">
    <property type="term" value="C:membrane"/>
    <property type="evidence" value="ECO:0007669"/>
    <property type="project" value="TreeGrafter"/>
</dbReference>
<protein>
    <submittedName>
        <fullName evidence="15">Aminopeptidase N</fullName>
    </submittedName>
</protein>
<name>A0A0B2V6C4_TOXCA</name>
<dbReference type="EMBL" id="JPKZ01002488">
    <property type="protein sequence ID" value="KHN76530.1"/>
    <property type="molecule type" value="Genomic_DNA"/>
</dbReference>
<gene>
    <name evidence="15" type="primary">ANPEP</name>
    <name evidence="15" type="ORF">Tcan_08262</name>
</gene>
<dbReference type="InterPro" id="IPR034016">
    <property type="entry name" value="M1_APN-typ"/>
</dbReference>
<dbReference type="Gene3D" id="1.25.50.20">
    <property type="match status" value="2"/>
</dbReference>
<feature type="domain" description="Peptidase M1 membrane alanine aminopeptidase" evidence="12">
    <location>
        <begin position="289"/>
        <end position="505"/>
    </location>
</feature>
<feature type="domain" description="Peptidase M1 membrane alanine aminopeptidase" evidence="12">
    <location>
        <begin position="1219"/>
        <end position="1443"/>
    </location>
</feature>
<dbReference type="Pfam" id="PF17900">
    <property type="entry name" value="Peptidase_M1_N"/>
    <property type="match status" value="2"/>
</dbReference>
<feature type="domain" description="ERAP1-like C-terminal" evidence="13">
    <location>
        <begin position="1524"/>
        <end position="1850"/>
    </location>
</feature>